<proteinExistence type="predicted"/>
<reference evidence="1 2" key="1">
    <citation type="journal article" date="2015" name="Genome Announc.">
        <title>Expanding the biotechnology potential of lactobacilli through comparative genomics of 213 strains and associated genera.</title>
        <authorList>
            <person name="Sun Z."/>
            <person name="Harris H.M."/>
            <person name="McCann A."/>
            <person name="Guo C."/>
            <person name="Argimon S."/>
            <person name="Zhang W."/>
            <person name="Yang X."/>
            <person name="Jeffery I.B."/>
            <person name="Cooney J.C."/>
            <person name="Kagawa T.F."/>
            <person name="Liu W."/>
            <person name="Song Y."/>
            <person name="Salvetti E."/>
            <person name="Wrobel A."/>
            <person name="Rasinkangas P."/>
            <person name="Parkhill J."/>
            <person name="Rea M.C."/>
            <person name="O'Sullivan O."/>
            <person name="Ritari J."/>
            <person name="Douillard F.P."/>
            <person name="Paul Ross R."/>
            <person name="Yang R."/>
            <person name="Briner A.E."/>
            <person name="Felis G.E."/>
            <person name="de Vos W.M."/>
            <person name="Barrangou R."/>
            <person name="Klaenhammer T.R."/>
            <person name="Caufield P.W."/>
            <person name="Cui Y."/>
            <person name="Zhang H."/>
            <person name="O'Toole P.W."/>
        </authorList>
    </citation>
    <scope>NUCLEOTIDE SEQUENCE [LARGE SCALE GENOMIC DNA]</scope>
    <source>
        <strain evidence="1 2">DSM 13961</strain>
    </source>
</reference>
<gene>
    <name evidence="1" type="ORF">FC97_GL002065</name>
</gene>
<evidence type="ECO:0000313" key="1">
    <source>
        <dbReference type="EMBL" id="KRK52897.1"/>
    </source>
</evidence>
<dbReference type="EMBL" id="AZDH01000005">
    <property type="protein sequence ID" value="KRK52897.1"/>
    <property type="molecule type" value="Genomic_DNA"/>
</dbReference>
<name>A0ABR5NVM2_9LACO</name>
<comment type="caution">
    <text evidence="1">The sequence shown here is derived from an EMBL/GenBank/DDBJ whole genome shotgun (WGS) entry which is preliminary data.</text>
</comment>
<keyword evidence="2" id="KW-1185">Reference proteome</keyword>
<protein>
    <submittedName>
        <fullName evidence="1">Uncharacterized protein</fullName>
    </submittedName>
</protein>
<sequence>MNSERKVTKMFAYVQIFSGKNNVSYGYVDLSFSKNVLSVSALKGNLREHDIKISVPEISDISSGKYQSWNQMSFMYQGLKYVFIYSGYGGYNYLEDHLMTEMIE</sequence>
<evidence type="ECO:0000313" key="2">
    <source>
        <dbReference type="Proteomes" id="UP000051499"/>
    </source>
</evidence>
<dbReference type="Proteomes" id="UP000051499">
    <property type="component" value="Unassembled WGS sequence"/>
</dbReference>
<accession>A0ABR5NVM2</accession>
<organism evidence="1 2">
    <name type="scientific">Companilactobacillus kimchii DSM 13961 = JCM 10707</name>
    <dbReference type="NCBI Taxonomy" id="1423765"/>
    <lineage>
        <taxon>Bacteria</taxon>
        <taxon>Bacillati</taxon>
        <taxon>Bacillota</taxon>
        <taxon>Bacilli</taxon>
        <taxon>Lactobacillales</taxon>
        <taxon>Lactobacillaceae</taxon>
        <taxon>Companilactobacillus</taxon>
        <taxon>Companilactobacillus kimchii</taxon>
    </lineage>
</organism>